<keyword evidence="3" id="KW-1185">Reference proteome</keyword>
<accession>Q1MF30</accession>
<dbReference type="HOGENOM" id="CLU_1502301_0_0_5"/>
<evidence type="ECO:0000313" key="2">
    <source>
        <dbReference type="EMBL" id="CAK08444.1"/>
    </source>
</evidence>
<name>Q1MF30_RHIJ3</name>
<organism evidence="2 3">
    <name type="scientific">Rhizobium johnstonii (strain DSM 114642 / LMG 32736 / 3841)</name>
    <name type="common">Rhizobium leguminosarum bv. viciae</name>
    <dbReference type="NCBI Taxonomy" id="216596"/>
    <lineage>
        <taxon>Bacteria</taxon>
        <taxon>Pseudomonadati</taxon>
        <taxon>Pseudomonadota</taxon>
        <taxon>Alphaproteobacteria</taxon>
        <taxon>Hyphomicrobiales</taxon>
        <taxon>Rhizobiaceae</taxon>
        <taxon>Rhizobium/Agrobacterium group</taxon>
        <taxon>Rhizobium</taxon>
        <taxon>Rhizobium johnstonii</taxon>
    </lineage>
</organism>
<evidence type="ECO:0000256" key="1">
    <source>
        <dbReference type="SAM" id="MobiDB-lite"/>
    </source>
</evidence>
<protein>
    <submittedName>
        <fullName evidence="2">Uncharacterized protein</fullName>
    </submittedName>
</protein>
<dbReference type="AlphaFoldDB" id="Q1MF30"/>
<reference evidence="2 3" key="1">
    <citation type="journal article" date="2006" name="Genome Biol.">
        <title>The genome of Rhizobium leguminosarum has recognizable core and accessory components.</title>
        <authorList>
            <person name="Young J.W."/>
            <person name="Crossman L.C."/>
            <person name="Johnston A.W.B."/>
            <person name="Thomson N.R."/>
            <person name="Ghazoui Z.F."/>
            <person name="Hull K.H."/>
            <person name="Wexler M."/>
            <person name="Curson A.R.J."/>
            <person name="Todd J.D."/>
            <person name="Poole P.S."/>
            <person name="Mauchline T.H."/>
            <person name="East A.K."/>
            <person name="Quail M.A."/>
            <person name="Churcher C."/>
            <person name="Arrowsmith C."/>
            <person name="Cherevach A."/>
            <person name="Chillingworth T."/>
            <person name="Clarke K."/>
            <person name="Cronin A."/>
            <person name="Davis P."/>
            <person name="Fraser A."/>
            <person name="Hance Z."/>
            <person name="Hauser H."/>
            <person name="Jagels K."/>
            <person name="Moule S."/>
            <person name="Mungall K."/>
            <person name="Norbertczak H."/>
            <person name="Rabbinowitsch E."/>
            <person name="Sanders M."/>
            <person name="Simmonds M."/>
            <person name="Whitehead S."/>
            <person name="Parkhill J."/>
        </authorList>
    </citation>
    <scope>NUCLEOTIDE SEQUENCE [LARGE SCALE GENOMIC DNA]</scope>
    <source>
        <strain evidence="3">DSM 114642 / LMG 32736 / 3841</strain>
    </source>
</reference>
<dbReference type="KEGG" id="rle:RL2954"/>
<feature type="region of interest" description="Disordered" evidence="1">
    <location>
        <begin position="102"/>
        <end position="128"/>
    </location>
</feature>
<evidence type="ECO:0000313" key="3">
    <source>
        <dbReference type="Proteomes" id="UP000006575"/>
    </source>
</evidence>
<dbReference type="Proteomes" id="UP000006575">
    <property type="component" value="Chromosome"/>
</dbReference>
<sequence>MRHWPAIPTSISIRARRFFAESSAAFVQCRAAIVRPSYRNRNRPSAVSFLSTQLQVRLPLATIPPSGKTPSRSTLIPANGWFFAHRRMRFMHSSRTGRSMVASTSKGRSISAAPGLPDGCRPRRCGRPSSWPRWKPACRSMMMKTGPKPRL</sequence>
<dbReference type="EMBL" id="AM236080">
    <property type="protein sequence ID" value="CAK08444.1"/>
    <property type="molecule type" value="Genomic_DNA"/>
</dbReference>
<gene>
    <name evidence="2" type="ordered locus">RL2954</name>
</gene>
<dbReference type="EnsemblBacteria" id="CAK08444">
    <property type="protein sequence ID" value="CAK08444"/>
    <property type="gene ID" value="RL2954"/>
</dbReference>
<proteinExistence type="predicted"/>
<dbReference type="eggNOG" id="ENOG50312B4">
    <property type="taxonomic scope" value="Bacteria"/>
</dbReference>